<sequence length="239" mass="26626">MPFRVPSLIAEFWLAHRIFRQRKIMSARLYRLMCAAAVVSLFPAQEALAHPHSFISLKTDIISEAGQITALKMRWKMDEITSADLLYDAGDAAPGSPVWKKLAAEVMANVIGQHYFTEFWHNGQKVKFAATPLAYGLAREGHQAVLTFTLPLAHPQKASGARYTFATFDPTYYVSMSYDAPGDVTLNDELRERCKVAVKTPQPDAAVQDFALSLDKSDAPPEDMDLGKQFAQEVTLQCQ</sequence>
<gene>
    <name evidence="1" type="ordered locus">ESA_00716</name>
</gene>
<dbReference type="KEGG" id="esa:ESA_00716"/>
<dbReference type="HOGENOM" id="CLU_088941_2_0_6"/>
<dbReference type="AlphaFoldDB" id="A7MGZ0"/>
<reference evidence="1 2" key="1">
    <citation type="journal article" date="2010" name="PLoS ONE">
        <title>Genome sequence of Cronobacter sakazakii BAA-894 and comparative genomic hybridization analysis with other Cronobacter species.</title>
        <authorList>
            <person name="Kucerova E."/>
            <person name="Clifton S.W."/>
            <person name="Xia X.Q."/>
            <person name="Long F."/>
            <person name="Porwollik S."/>
            <person name="Fulton L."/>
            <person name="Fronick C."/>
            <person name="Minx P."/>
            <person name="Kyung K."/>
            <person name="Warren W."/>
            <person name="Fulton R."/>
            <person name="Feng D."/>
            <person name="Wollam A."/>
            <person name="Shah N."/>
            <person name="Bhonagiri V."/>
            <person name="Nash W.E."/>
            <person name="Hallsworth-Pepin K."/>
            <person name="Wilson R.K."/>
            <person name="McClelland M."/>
            <person name="Forsythe S.J."/>
        </authorList>
    </citation>
    <scope>NUCLEOTIDE SEQUENCE [LARGE SCALE GENOMIC DNA]</scope>
    <source>
        <strain evidence="1 2">ATCC BAA-894</strain>
    </source>
</reference>
<protein>
    <recommendedName>
        <fullName evidence="3">DUF1007 family protein</fullName>
    </recommendedName>
</protein>
<evidence type="ECO:0000313" key="1">
    <source>
        <dbReference type="EMBL" id="ABU75993.1"/>
    </source>
</evidence>
<dbReference type="InterPro" id="IPR016537">
    <property type="entry name" value="UCP008159_ABC"/>
</dbReference>
<organism evidence="1 2">
    <name type="scientific">Cronobacter sakazakii (strain ATCC BAA-894)</name>
    <name type="common">Enterobacter sakazakii</name>
    <dbReference type="NCBI Taxonomy" id="290339"/>
    <lineage>
        <taxon>Bacteria</taxon>
        <taxon>Pseudomonadati</taxon>
        <taxon>Pseudomonadota</taxon>
        <taxon>Gammaproteobacteria</taxon>
        <taxon>Enterobacterales</taxon>
        <taxon>Enterobacteriaceae</taxon>
        <taxon>Cronobacter</taxon>
    </lineage>
</organism>
<proteinExistence type="predicted"/>
<dbReference type="InterPro" id="IPR010412">
    <property type="entry name" value="DUF1007"/>
</dbReference>
<dbReference type="Pfam" id="PF06226">
    <property type="entry name" value="DUF1007"/>
    <property type="match status" value="1"/>
</dbReference>
<keyword evidence="2" id="KW-1185">Reference proteome</keyword>
<name>A7MGZ0_CROS8</name>
<evidence type="ECO:0008006" key="3">
    <source>
        <dbReference type="Google" id="ProtNLM"/>
    </source>
</evidence>
<dbReference type="EMBL" id="CP000783">
    <property type="protein sequence ID" value="ABU75993.1"/>
    <property type="molecule type" value="Genomic_DNA"/>
</dbReference>
<dbReference type="Proteomes" id="UP000000260">
    <property type="component" value="Chromosome"/>
</dbReference>
<accession>A7MGZ0</accession>
<dbReference type="PIRSF" id="PIRSF008159">
    <property type="entry name" value="UCP008159_ABC"/>
    <property type="match status" value="1"/>
</dbReference>
<evidence type="ECO:0000313" key="2">
    <source>
        <dbReference type="Proteomes" id="UP000000260"/>
    </source>
</evidence>